<organism evidence="2">
    <name type="scientific">viral metagenome</name>
    <dbReference type="NCBI Taxonomy" id="1070528"/>
    <lineage>
        <taxon>unclassified sequences</taxon>
        <taxon>metagenomes</taxon>
        <taxon>organismal metagenomes</taxon>
    </lineage>
</organism>
<proteinExistence type="predicted"/>
<dbReference type="EMBL" id="MN740372">
    <property type="protein sequence ID" value="QHU03212.1"/>
    <property type="molecule type" value="Genomic_DNA"/>
</dbReference>
<feature type="compositionally biased region" description="Basic residues" evidence="1">
    <location>
        <begin position="505"/>
        <end position="514"/>
    </location>
</feature>
<reference evidence="2" key="1">
    <citation type="journal article" date="2020" name="Nature">
        <title>Giant virus diversity and host interactions through global metagenomics.</title>
        <authorList>
            <person name="Schulz F."/>
            <person name="Roux S."/>
            <person name="Paez-Espino D."/>
            <person name="Jungbluth S."/>
            <person name="Walsh D.A."/>
            <person name="Denef V.J."/>
            <person name="McMahon K.D."/>
            <person name="Konstantinidis K.T."/>
            <person name="Eloe-Fadrosh E.A."/>
            <person name="Kyrpides N.C."/>
            <person name="Woyke T."/>
        </authorList>
    </citation>
    <scope>NUCLEOTIDE SEQUENCE</scope>
    <source>
        <strain evidence="2">GVMAG-M-3300025890-48</strain>
    </source>
</reference>
<sequence length="514" mass="55927">MPDSTNVPKPDGEATVSSTTAGAAAAVAAAAATVTVPPLPIHTILPATSSLTQVTCLFSETSVKVIDVGGENKYVFNGAMTYNPNTKWGLNAATYTLKNIPYAHRMSITATNSENLEVTGNDGVELATDGKYYWGDVKVTVSGDFVTASVNCLNHGYMGGKDLLVFSQTCPAVPTTSGGFGKGQDNEDSLSVFNDAVAPNVVPILRWARMADVDSELPPPLETVDYDEIDSWNVFGNLARQVIVSVNEDLRNSRKFLMFVENSDLQVLDRDMETGKKTDKKDQIFSDTKIAWWNKTVLTNKGLDTQLRFSTKISRVIGSTGAGDIIFDSSIHTSQSVEEVLKKDREEVVFTEYRDNSDKLQNILNGELVTYRITHTSSRRGWKAQKTPGRENEPDLRYEEWGKEKTLTRMLKVTGGPKPDQTPTPTPDQTPTPTPDQTPTPTPTPDQTPTPTPDQTPTPDTKPEDKIFLGGNVRGYQPQLLGGGANSSSGSGMVGSNERGMSRTMLRKSFGRTN</sequence>
<feature type="compositionally biased region" description="Pro residues" evidence="1">
    <location>
        <begin position="420"/>
        <end position="456"/>
    </location>
</feature>
<feature type="compositionally biased region" description="Low complexity" evidence="1">
    <location>
        <begin position="486"/>
        <end position="496"/>
    </location>
</feature>
<protein>
    <submittedName>
        <fullName evidence="2">Uncharacterized protein</fullName>
    </submittedName>
</protein>
<feature type="compositionally biased region" description="Basic and acidic residues" evidence="1">
    <location>
        <begin position="388"/>
        <end position="407"/>
    </location>
</feature>
<dbReference type="AlphaFoldDB" id="A0A6C0JC52"/>
<accession>A0A6C0JC52</accession>
<evidence type="ECO:0000256" key="1">
    <source>
        <dbReference type="SAM" id="MobiDB-lite"/>
    </source>
</evidence>
<feature type="region of interest" description="Disordered" evidence="1">
    <location>
        <begin position="376"/>
        <end position="514"/>
    </location>
</feature>
<name>A0A6C0JC52_9ZZZZ</name>
<evidence type="ECO:0000313" key="2">
    <source>
        <dbReference type="EMBL" id="QHU03212.1"/>
    </source>
</evidence>